<reference evidence="1" key="1">
    <citation type="submission" date="2018-02" db="EMBL/GenBank/DDBJ databases">
        <title>Rhizophora mucronata_Transcriptome.</title>
        <authorList>
            <person name="Meera S.P."/>
            <person name="Sreeshan A."/>
            <person name="Augustine A."/>
        </authorList>
    </citation>
    <scope>NUCLEOTIDE SEQUENCE</scope>
    <source>
        <tissue evidence="1">Leaf</tissue>
    </source>
</reference>
<dbReference type="AlphaFoldDB" id="A0A2P2LHJ1"/>
<accession>A0A2P2LHJ1</accession>
<protein>
    <submittedName>
        <fullName evidence="1">Uncharacterized protein</fullName>
    </submittedName>
</protein>
<proteinExistence type="predicted"/>
<name>A0A2P2LHJ1_RHIMU</name>
<organism evidence="1">
    <name type="scientific">Rhizophora mucronata</name>
    <name type="common">Asiatic mangrove</name>
    <dbReference type="NCBI Taxonomy" id="61149"/>
    <lineage>
        <taxon>Eukaryota</taxon>
        <taxon>Viridiplantae</taxon>
        <taxon>Streptophyta</taxon>
        <taxon>Embryophyta</taxon>
        <taxon>Tracheophyta</taxon>
        <taxon>Spermatophyta</taxon>
        <taxon>Magnoliopsida</taxon>
        <taxon>eudicotyledons</taxon>
        <taxon>Gunneridae</taxon>
        <taxon>Pentapetalae</taxon>
        <taxon>rosids</taxon>
        <taxon>fabids</taxon>
        <taxon>Malpighiales</taxon>
        <taxon>Rhizophoraceae</taxon>
        <taxon>Rhizophora</taxon>
    </lineage>
</organism>
<dbReference type="EMBL" id="GGEC01036961">
    <property type="protein sequence ID" value="MBX17445.1"/>
    <property type="molecule type" value="Transcribed_RNA"/>
</dbReference>
<sequence length="28" mass="3305">MQSRRRLTLGVRSRNFRCLLGADEKRNA</sequence>
<evidence type="ECO:0000313" key="1">
    <source>
        <dbReference type="EMBL" id="MBX17445.1"/>
    </source>
</evidence>